<dbReference type="InterPro" id="IPR004517">
    <property type="entry name" value="HisZ"/>
</dbReference>
<keyword evidence="7" id="KW-0368">Histidine biosynthesis</keyword>
<dbReference type="Gene3D" id="3.30.930.10">
    <property type="entry name" value="Bira Bifunctional Protein, Domain 2"/>
    <property type="match status" value="1"/>
</dbReference>
<accession>A0A1D7ZYV5</accession>
<dbReference type="PATRIC" id="fig|1613.112.peg.1689"/>
<comment type="similarity">
    <text evidence="3 7">Belongs to the class-II aminoacyl-tRNA synthetase family. HisZ subfamily.</text>
</comment>
<evidence type="ECO:0000256" key="1">
    <source>
        <dbReference type="ARBA" id="ARBA00004496"/>
    </source>
</evidence>
<sequence>MSLMQDYKLPAGLRDNFGPQATQKESVRHYLTGLFQRHHYTLIETSLLEYRDVFGPYELQAESLYRILEADGQDLVLRPDLTLPIARFLVTTNVSLPTSFAYVGEQFRRNRQLTGLYNQSTQAGIELVGFQSRRAELECLTVISELNRDLFNGRLLVELGQARLADLVLADLPASERQKEAIKAALFNKNVPDYEAAIAPFKRERHYPFLAEWTWLFGKADVVEKMVAPLWVNPAAREAMQEVLDLAKLVAQLGDQELLVDFSTAAPQAYYTGVTFKAYADQTSTYLVSGGRYDNLLANFQEKSEPAIGLGIDVTLIAQLLERSAPRDQAKPTLVFCQLADWPTFAKRYGGDPAYEACLADSLVAARTQAAATGQQLKVMNEEGDLIDA</sequence>
<comment type="miscellaneous">
    <text evidence="7">This function is generally fulfilled by the C-terminal part of HisG, which is missing in some bacteria such as this one.</text>
</comment>
<keyword evidence="10" id="KW-0808">Transferase</keyword>
<dbReference type="PANTHER" id="PTHR11476:SF7">
    <property type="entry name" value="HISTIDINE--TRNA LIGASE"/>
    <property type="match status" value="1"/>
</dbReference>
<evidence type="ECO:0000259" key="9">
    <source>
        <dbReference type="Pfam" id="PF13393"/>
    </source>
</evidence>
<evidence type="ECO:0000256" key="5">
    <source>
        <dbReference type="ARBA" id="ARBA00022490"/>
    </source>
</evidence>
<dbReference type="Pfam" id="PF13393">
    <property type="entry name" value="tRNA-synt_His"/>
    <property type="match status" value="1"/>
</dbReference>
<dbReference type="SUPFAM" id="SSF55681">
    <property type="entry name" value="Class II aaRS and biotin synthetases"/>
    <property type="match status" value="1"/>
</dbReference>
<protein>
    <recommendedName>
        <fullName evidence="4 7">ATP phosphoribosyltransferase regulatory subunit</fullName>
    </recommendedName>
</protein>
<dbReference type="AlphaFoldDB" id="A0A1D7ZYV5"/>
<evidence type="ECO:0000256" key="3">
    <source>
        <dbReference type="ARBA" id="ARBA00005539"/>
    </source>
</evidence>
<dbReference type="EMBL" id="CP017151">
    <property type="protein sequence ID" value="AOR75056.1"/>
    <property type="molecule type" value="Genomic_DNA"/>
</dbReference>
<proteinExistence type="inferred from homology"/>
<organism evidence="10 11">
    <name type="scientific">Limosilactobacillus fermentum</name>
    <name type="common">Lactobacillus fermentum</name>
    <dbReference type="NCBI Taxonomy" id="1613"/>
    <lineage>
        <taxon>Bacteria</taxon>
        <taxon>Bacillati</taxon>
        <taxon>Bacillota</taxon>
        <taxon>Bacilli</taxon>
        <taxon>Lactobacillales</taxon>
        <taxon>Lactobacillaceae</taxon>
        <taxon>Limosilactobacillus</taxon>
    </lineage>
</organism>
<dbReference type="InterPro" id="IPR004516">
    <property type="entry name" value="HisRS/HisZ"/>
</dbReference>
<name>A0A1D7ZYV5_LIMFE</name>
<comment type="pathway">
    <text evidence="2 7">Amino-acid biosynthesis; L-histidine biosynthesis; L-histidine from 5-phospho-alpha-D-ribose 1-diphosphate: step 1/9.</text>
</comment>
<keyword evidence="10" id="KW-0328">Glycosyltransferase</keyword>
<comment type="subcellular location">
    <subcellularLocation>
        <location evidence="1 7">Cytoplasm</location>
    </subcellularLocation>
</comment>
<dbReference type="PIRSF" id="PIRSF001549">
    <property type="entry name" value="His-tRNA_synth"/>
    <property type="match status" value="1"/>
</dbReference>
<dbReference type="PANTHER" id="PTHR11476">
    <property type="entry name" value="HISTIDYL-TRNA SYNTHETASE"/>
    <property type="match status" value="1"/>
</dbReference>
<feature type="binding site" evidence="8">
    <location>
        <position position="122"/>
    </location>
    <ligand>
        <name>L-histidine</name>
        <dbReference type="ChEBI" id="CHEBI:57595"/>
    </ligand>
</feature>
<gene>
    <name evidence="7" type="primary">hisZ</name>
    <name evidence="10" type="ORF">LACFE_CDS1611</name>
</gene>
<dbReference type="InterPro" id="IPR041715">
    <property type="entry name" value="HisRS-like_core"/>
</dbReference>
<dbReference type="GO" id="GO:0016874">
    <property type="term" value="F:ligase activity"/>
    <property type="evidence" value="ECO:0007669"/>
    <property type="project" value="UniProtKB-KW"/>
</dbReference>
<keyword evidence="5 7" id="KW-0963">Cytoplasm</keyword>
<comment type="subunit">
    <text evidence="7">Heteromultimer composed of HisG and HisZ subunits.</text>
</comment>
<keyword evidence="10" id="KW-0436">Ligase</keyword>
<reference evidence="10 11" key="1">
    <citation type="submission" date="2016-09" db="EMBL/GenBank/DDBJ databases">
        <title>Genome Sequence of the Lactobacillus fermentum strain NCC2970 (CNCM I-5068).</title>
        <authorList>
            <person name="Barretto C."/>
            <person name="Ngom-Bru C."/>
            <person name="Genevaz A."/>
            <person name="Fournier C."/>
            <person name="Moine D."/>
            <person name="Kassam M."/>
            <person name="Iltis A."/>
            <person name="Sagory-Zalkind P."/>
            <person name="Faucherand G."/>
            <person name="Descombes P."/>
            <person name="Duboux S."/>
        </authorList>
    </citation>
    <scope>NUCLEOTIDE SEQUENCE [LARGE SCALE GENOMIC DNA]</scope>
    <source>
        <strain evidence="10 11">NCC2970</strain>
    </source>
</reference>
<feature type="binding site" evidence="8">
    <location>
        <position position="126"/>
    </location>
    <ligand>
        <name>L-histidine</name>
        <dbReference type="ChEBI" id="CHEBI:57595"/>
    </ligand>
</feature>
<evidence type="ECO:0000256" key="2">
    <source>
        <dbReference type="ARBA" id="ARBA00004667"/>
    </source>
</evidence>
<keyword evidence="7" id="KW-0028">Amino-acid biosynthesis</keyword>
<evidence type="ECO:0000256" key="7">
    <source>
        <dbReference type="HAMAP-Rule" id="MF_00125"/>
    </source>
</evidence>
<dbReference type="InterPro" id="IPR045864">
    <property type="entry name" value="aa-tRNA-synth_II/BPL/LPL"/>
</dbReference>
<evidence type="ECO:0000313" key="10">
    <source>
        <dbReference type="EMBL" id="AOR75056.1"/>
    </source>
</evidence>
<feature type="binding site" evidence="8">
    <location>
        <position position="108"/>
    </location>
    <ligand>
        <name>L-histidine</name>
        <dbReference type="ChEBI" id="CHEBI:57595"/>
    </ligand>
</feature>
<comment type="function">
    <text evidence="6 7">Required for the first step of histidine biosynthesis. May allow the feedback regulation of ATP phosphoribosyltransferase activity by histidine.</text>
</comment>
<evidence type="ECO:0000256" key="8">
    <source>
        <dbReference type="PIRSR" id="PIRSR001549-1"/>
    </source>
</evidence>
<evidence type="ECO:0000313" key="11">
    <source>
        <dbReference type="Proteomes" id="UP000094714"/>
    </source>
</evidence>
<dbReference type="GO" id="GO:0005737">
    <property type="term" value="C:cytoplasm"/>
    <property type="evidence" value="ECO:0007669"/>
    <property type="project" value="UniProtKB-SubCell"/>
</dbReference>
<evidence type="ECO:0000256" key="6">
    <source>
        <dbReference type="ARBA" id="ARBA00025246"/>
    </source>
</evidence>
<feature type="binding site" evidence="8">
    <location>
        <begin position="80"/>
        <end position="82"/>
    </location>
    <ligand>
        <name>L-histidine</name>
        <dbReference type="ChEBI" id="CHEBI:57595"/>
    </ligand>
</feature>
<dbReference type="HAMAP" id="MF_00125">
    <property type="entry name" value="HisZ"/>
    <property type="match status" value="1"/>
</dbReference>
<dbReference type="GO" id="GO:0000105">
    <property type="term" value="P:L-histidine biosynthetic process"/>
    <property type="evidence" value="ECO:0007669"/>
    <property type="project" value="UniProtKB-UniRule"/>
</dbReference>
<evidence type="ECO:0000256" key="4">
    <source>
        <dbReference type="ARBA" id="ARBA00020397"/>
    </source>
</evidence>
<feature type="binding site" evidence="8">
    <location>
        <begin position="270"/>
        <end position="271"/>
    </location>
    <ligand>
        <name>L-histidine</name>
        <dbReference type="ChEBI" id="CHEBI:57595"/>
    </ligand>
</feature>
<dbReference type="CDD" id="cd00773">
    <property type="entry name" value="HisRS-like_core"/>
    <property type="match status" value="1"/>
</dbReference>
<dbReference type="UniPathway" id="UPA00031">
    <property type="reaction ID" value="UER00006"/>
</dbReference>
<dbReference type="Proteomes" id="UP000094714">
    <property type="component" value="Chromosome"/>
</dbReference>
<dbReference type="GO" id="GO:0016757">
    <property type="term" value="F:glycosyltransferase activity"/>
    <property type="evidence" value="ECO:0007669"/>
    <property type="project" value="UniProtKB-KW"/>
</dbReference>
<dbReference type="GO" id="GO:0140096">
    <property type="term" value="F:catalytic activity, acting on a protein"/>
    <property type="evidence" value="ECO:0007669"/>
    <property type="project" value="UniProtKB-ARBA"/>
</dbReference>
<feature type="domain" description="Class II Histidinyl-tRNA synthetase (HisRS)-like catalytic core" evidence="9">
    <location>
        <begin position="12"/>
        <end position="315"/>
    </location>
</feature>